<protein>
    <submittedName>
        <fullName evidence="1">Uncharacterized protein</fullName>
    </submittedName>
</protein>
<reference evidence="2" key="1">
    <citation type="submission" date="2019-01" db="EMBL/GenBank/DDBJ databases">
        <title>Gri0909 isolated from a small marine red alga.</title>
        <authorList>
            <person name="Kim J."/>
            <person name="Jeong S.E."/>
            <person name="Jeon C.O."/>
        </authorList>
    </citation>
    <scope>NUCLEOTIDE SEQUENCE [LARGE SCALE GENOMIC DNA]</scope>
    <source>
        <strain evidence="2">Gri0909</strain>
    </source>
</reference>
<evidence type="ECO:0000313" key="1">
    <source>
        <dbReference type="EMBL" id="RVU38550.1"/>
    </source>
</evidence>
<gene>
    <name evidence="1" type="ORF">EOI86_04510</name>
</gene>
<sequence length="112" mass="12819">MKIDRLDPPRQFSVKGVAINHVADMHLDKGEMVTFKTPSEAEYDVTAKDWGFYATPSTNGRLKNHGFRTALARSEQTGMRYVLLVEASKMEAFEAYCREQDMVVDLWLDEDV</sequence>
<comment type="caution">
    <text evidence="1">The sequence shown here is derived from an EMBL/GenBank/DDBJ whole genome shotgun (WGS) entry which is preliminary data.</text>
</comment>
<dbReference type="Proteomes" id="UP000287447">
    <property type="component" value="Unassembled WGS sequence"/>
</dbReference>
<dbReference type="AlphaFoldDB" id="A0A437QVK4"/>
<dbReference type="OrthoDB" id="7357102at2"/>
<dbReference type="EMBL" id="SADE01000001">
    <property type="protein sequence ID" value="RVU38550.1"/>
    <property type="molecule type" value="Genomic_DNA"/>
</dbReference>
<organism evidence="1 2">
    <name type="scientific">Hwanghaeella grinnelliae</name>
    <dbReference type="NCBI Taxonomy" id="2500179"/>
    <lineage>
        <taxon>Bacteria</taxon>
        <taxon>Pseudomonadati</taxon>
        <taxon>Pseudomonadota</taxon>
        <taxon>Alphaproteobacteria</taxon>
        <taxon>Rhodospirillales</taxon>
        <taxon>Rhodospirillaceae</taxon>
        <taxon>Hwanghaeella</taxon>
    </lineage>
</organism>
<name>A0A437QVK4_9PROT</name>
<evidence type="ECO:0000313" key="2">
    <source>
        <dbReference type="Proteomes" id="UP000287447"/>
    </source>
</evidence>
<accession>A0A437QVK4</accession>
<proteinExistence type="predicted"/>
<keyword evidence="2" id="KW-1185">Reference proteome</keyword>
<dbReference type="RefSeq" id="WP_127763922.1">
    <property type="nucleotide sequence ID" value="NZ_SADE01000001.1"/>
</dbReference>